<dbReference type="EMBL" id="JAPEVB010000004">
    <property type="protein sequence ID" value="KAJ4388953.1"/>
    <property type="molecule type" value="Genomic_DNA"/>
</dbReference>
<evidence type="ECO:0000313" key="7">
    <source>
        <dbReference type="EMBL" id="KAJ4388953.1"/>
    </source>
</evidence>
<reference evidence="7" key="1">
    <citation type="submission" date="2022-10" db="EMBL/GenBank/DDBJ databases">
        <title>Tapping the CABI collections for fungal endophytes: first genome assemblies for Collariella, Neodidymelliopsis, Ascochyta clinopodiicola, Didymella pomorum, Didymosphaeria variabile, Neocosmospora piperis and Neocucurbitaria cava.</title>
        <authorList>
            <person name="Hill R."/>
        </authorList>
    </citation>
    <scope>NUCLEOTIDE SEQUENCE</scope>
    <source>
        <strain evidence="7">IMI 355082</strain>
    </source>
</reference>
<dbReference type="SUPFAM" id="SSF53474">
    <property type="entry name" value="alpha/beta-Hydrolases"/>
    <property type="match status" value="1"/>
</dbReference>
<evidence type="ECO:0000256" key="2">
    <source>
        <dbReference type="ARBA" id="ARBA00022645"/>
    </source>
</evidence>
<dbReference type="Gene3D" id="3.40.50.1820">
    <property type="entry name" value="alpha/beta hydrolase"/>
    <property type="match status" value="1"/>
</dbReference>
<proteinExistence type="inferred from homology"/>
<dbReference type="PANTHER" id="PTHR11802:SF479">
    <property type="entry name" value="CARBOXYPEPTIDASE"/>
    <property type="match status" value="1"/>
</dbReference>
<organism evidence="7 8">
    <name type="scientific">Gnomoniopsis smithogilvyi</name>
    <dbReference type="NCBI Taxonomy" id="1191159"/>
    <lineage>
        <taxon>Eukaryota</taxon>
        <taxon>Fungi</taxon>
        <taxon>Dikarya</taxon>
        <taxon>Ascomycota</taxon>
        <taxon>Pezizomycotina</taxon>
        <taxon>Sordariomycetes</taxon>
        <taxon>Sordariomycetidae</taxon>
        <taxon>Diaporthales</taxon>
        <taxon>Gnomoniaceae</taxon>
        <taxon>Gnomoniopsis</taxon>
    </lineage>
</organism>
<feature type="signal peptide" evidence="6">
    <location>
        <begin position="1"/>
        <end position="18"/>
    </location>
</feature>
<evidence type="ECO:0000256" key="4">
    <source>
        <dbReference type="ARBA" id="ARBA00022801"/>
    </source>
</evidence>
<evidence type="ECO:0000256" key="3">
    <source>
        <dbReference type="ARBA" id="ARBA00022670"/>
    </source>
</evidence>
<keyword evidence="6" id="KW-0732">Signal</keyword>
<feature type="chain" id="PRO_5041020547" description="Carboxypeptidase" evidence="6">
    <location>
        <begin position="19"/>
        <end position="504"/>
    </location>
</feature>
<dbReference type="PRINTS" id="PR00724">
    <property type="entry name" value="CRBOXYPTASEC"/>
</dbReference>
<protein>
    <recommendedName>
        <fullName evidence="6">Carboxypeptidase</fullName>
        <ecNumber evidence="6">3.4.16.-</ecNumber>
    </recommendedName>
</protein>
<dbReference type="GO" id="GO:0006508">
    <property type="term" value="P:proteolysis"/>
    <property type="evidence" value="ECO:0007669"/>
    <property type="project" value="UniProtKB-KW"/>
</dbReference>
<comment type="caution">
    <text evidence="7">The sequence shown here is derived from an EMBL/GenBank/DDBJ whole genome shotgun (WGS) entry which is preliminary data.</text>
</comment>
<dbReference type="AlphaFoldDB" id="A0A9W9CUG7"/>
<evidence type="ECO:0000256" key="1">
    <source>
        <dbReference type="ARBA" id="ARBA00009431"/>
    </source>
</evidence>
<evidence type="ECO:0000256" key="6">
    <source>
        <dbReference type="RuleBase" id="RU361156"/>
    </source>
</evidence>
<keyword evidence="3 6" id="KW-0645">Protease</keyword>
<sequence>MFLTPPILIFSWCLLVAGHPSHPEPDAGNSLPKRQASRFLNERSAEFSINGTGFPHVPFDIGESYGGLLPVSPNQTDTQQLYFWFFPSDNPAAQSEITVWLNGGPGCSSLLGLLQENGKFLWQPGQIGPVSNDWSWTKLTNVVWIDQPVGAGFAQGTPTAASTEELAPQFMGFWKNFIDTFNLTGSKVYLAGESYAGQYIPYFASAMLDANETDPGYFDVQGTMLIDPAISSDVALVEQANQQILRFNDSFRAYARDLHANEFNYTGFFETYFKFPADGPMPIPPNADEGNSPFRSILAEAATLINPCFNVYNILDHCPKLYDPLGVTGSTDGGLGVFFDLAEVKAAMNAPNVSWSACSGPVYAGGQDQSPRPSFTVLPSVFERVPLNIVANGALDFLIPSMGTLFALHNITWGGTTGFQSQPNRRFVVPERTLTSDAGSQQVLGSIGEMGTWGYERGVIFVSVEGAGHMLPEHNPSAAFRLLEVLLGRVSVEQGMGGGAGWTV</sequence>
<keyword evidence="8" id="KW-1185">Reference proteome</keyword>
<dbReference type="EC" id="3.4.16.-" evidence="6"/>
<keyword evidence="2 6" id="KW-0121">Carboxypeptidase</keyword>
<name>A0A9W9CUG7_9PEZI</name>
<dbReference type="Proteomes" id="UP001140453">
    <property type="component" value="Unassembled WGS sequence"/>
</dbReference>
<dbReference type="GO" id="GO:0004185">
    <property type="term" value="F:serine-type carboxypeptidase activity"/>
    <property type="evidence" value="ECO:0007669"/>
    <property type="project" value="UniProtKB-UniRule"/>
</dbReference>
<dbReference type="PANTHER" id="PTHR11802">
    <property type="entry name" value="SERINE PROTEASE FAMILY S10 SERINE CARBOXYPEPTIDASE"/>
    <property type="match status" value="1"/>
</dbReference>
<dbReference type="InterPro" id="IPR018202">
    <property type="entry name" value="Ser_caboxypep_ser_AS"/>
</dbReference>
<accession>A0A9W9CUG7</accession>
<dbReference type="PROSITE" id="PS00131">
    <property type="entry name" value="CARBOXYPEPT_SER_SER"/>
    <property type="match status" value="1"/>
</dbReference>
<evidence type="ECO:0000256" key="5">
    <source>
        <dbReference type="ARBA" id="ARBA00023180"/>
    </source>
</evidence>
<dbReference type="InterPro" id="IPR001563">
    <property type="entry name" value="Peptidase_S10"/>
</dbReference>
<dbReference type="InterPro" id="IPR029058">
    <property type="entry name" value="AB_hydrolase_fold"/>
</dbReference>
<dbReference type="OrthoDB" id="443318at2759"/>
<gene>
    <name evidence="7" type="ORF">N0V93_006415</name>
</gene>
<dbReference type="Pfam" id="PF00450">
    <property type="entry name" value="Peptidase_S10"/>
    <property type="match status" value="1"/>
</dbReference>
<keyword evidence="5" id="KW-0325">Glycoprotein</keyword>
<comment type="similarity">
    <text evidence="1 6">Belongs to the peptidase S10 family.</text>
</comment>
<keyword evidence="4 6" id="KW-0378">Hydrolase</keyword>
<evidence type="ECO:0000313" key="8">
    <source>
        <dbReference type="Proteomes" id="UP001140453"/>
    </source>
</evidence>